<dbReference type="EMBL" id="CACTIH010007559">
    <property type="protein sequence ID" value="CAA3015581.1"/>
    <property type="molecule type" value="Genomic_DNA"/>
</dbReference>
<dbReference type="AlphaFoldDB" id="A0A8S0UEQ7"/>
<accession>A0A8S0UEQ7</accession>
<evidence type="ECO:0000259" key="1">
    <source>
        <dbReference type="Pfam" id="PF01968"/>
    </source>
</evidence>
<keyword evidence="3" id="KW-1185">Reference proteome</keyword>
<protein>
    <submittedName>
        <fullName evidence="2">5-oxoprolinase</fullName>
    </submittedName>
</protein>
<dbReference type="Gramene" id="OE9A002388T1">
    <property type="protein sequence ID" value="OE9A002388C1"/>
    <property type="gene ID" value="OE9A002388"/>
</dbReference>
<feature type="domain" description="Hydantoinase A/oxoprolinase" evidence="1">
    <location>
        <begin position="2"/>
        <end position="65"/>
    </location>
</feature>
<organism evidence="2 3">
    <name type="scientific">Olea europaea subsp. europaea</name>
    <dbReference type="NCBI Taxonomy" id="158383"/>
    <lineage>
        <taxon>Eukaryota</taxon>
        <taxon>Viridiplantae</taxon>
        <taxon>Streptophyta</taxon>
        <taxon>Embryophyta</taxon>
        <taxon>Tracheophyta</taxon>
        <taxon>Spermatophyta</taxon>
        <taxon>Magnoliopsida</taxon>
        <taxon>eudicotyledons</taxon>
        <taxon>Gunneridae</taxon>
        <taxon>Pentapetalae</taxon>
        <taxon>asterids</taxon>
        <taxon>lamiids</taxon>
        <taxon>Lamiales</taxon>
        <taxon>Oleaceae</taxon>
        <taxon>Oleeae</taxon>
        <taxon>Olea</taxon>
    </lineage>
</organism>
<dbReference type="Proteomes" id="UP000594638">
    <property type="component" value="Unassembled WGS sequence"/>
</dbReference>
<comment type="caution">
    <text evidence="2">The sequence shown here is derived from an EMBL/GenBank/DDBJ whole genome shotgun (WGS) entry which is preliminary data.</text>
</comment>
<reference evidence="2 3" key="1">
    <citation type="submission" date="2019-12" db="EMBL/GenBank/DDBJ databases">
        <authorList>
            <person name="Alioto T."/>
            <person name="Alioto T."/>
            <person name="Gomez Garrido J."/>
        </authorList>
    </citation>
    <scope>NUCLEOTIDE SEQUENCE [LARGE SCALE GENOMIC DNA]</scope>
</reference>
<dbReference type="GO" id="GO:0006749">
    <property type="term" value="P:glutathione metabolic process"/>
    <property type="evidence" value="ECO:0007669"/>
    <property type="project" value="TreeGrafter"/>
</dbReference>
<dbReference type="PANTHER" id="PTHR11365:SF2">
    <property type="entry name" value="5-OXOPROLINASE"/>
    <property type="match status" value="1"/>
</dbReference>
<sequence>MTVEEIAKGFINVASETMCRPIRQLTKMKGHETKNHALACFGGAGPQHACAIARALGMKEVLIHRI</sequence>
<dbReference type="PANTHER" id="PTHR11365">
    <property type="entry name" value="5-OXOPROLINASE RELATED"/>
    <property type="match status" value="1"/>
</dbReference>
<gene>
    <name evidence="2" type="ORF">OLEA9_A002388</name>
</gene>
<dbReference type="GO" id="GO:0017168">
    <property type="term" value="F:5-oxoprolinase (ATP-hydrolyzing) activity"/>
    <property type="evidence" value="ECO:0007669"/>
    <property type="project" value="TreeGrafter"/>
</dbReference>
<dbReference type="Pfam" id="PF01968">
    <property type="entry name" value="Hydantoinase_A"/>
    <property type="match status" value="1"/>
</dbReference>
<dbReference type="GO" id="GO:0005829">
    <property type="term" value="C:cytosol"/>
    <property type="evidence" value="ECO:0007669"/>
    <property type="project" value="TreeGrafter"/>
</dbReference>
<dbReference type="InterPro" id="IPR002821">
    <property type="entry name" value="Hydantoinase_A"/>
</dbReference>
<evidence type="ECO:0000313" key="3">
    <source>
        <dbReference type="Proteomes" id="UP000594638"/>
    </source>
</evidence>
<proteinExistence type="predicted"/>
<name>A0A8S0UEQ7_OLEEU</name>
<dbReference type="OrthoDB" id="3643at2759"/>
<dbReference type="InterPro" id="IPR045079">
    <property type="entry name" value="Oxoprolinase-like"/>
</dbReference>
<evidence type="ECO:0000313" key="2">
    <source>
        <dbReference type="EMBL" id="CAA3015581.1"/>
    </source>
</evidence>